<organism evidence="1 2">
    <name type="scientific">Limihaloglobus sulfuriphilus</name>
    <dbReference type="NCBI Taxonomy" id="1851148"/>
    <lineage>
        <taxon>Bacteria</taxon>
        <taxon>Pseudomonadati</taxon>
        <taxon>Planctomycetota</taxon>
        <taxon>Phycisphaerae</taxon>
        <taxon>Sedimentisphaerales</taxon>
        <taxon>Sedimentisphaeraceae</taxon>
        <taxon>Limihaloglobus</taxon>
    </lineage>
</organism>
<accession>A0A1R7T5W0</accession>
<dbReference type="RefSeq" id="WP_146684053.1">
    <property type="nucleotide sequence ID" value="NZ_CP019646.1"/>
</dbReference>
<dbReference type="EMBL" id="CP019646">
    <property type="protein sequence ID" value="AQQ71866.1"/>
    <property type="molecule type" value="Genomic_DNA"/>
</dbReference>
<gene>
    <name evidence="1" type="ORF">SMSP2_02245</name>
</gene>
<keyword evidence="2" id="KW-1185">Reference proteome</keyword>
<proteinExistence type="predicted"/>
<evidence type="ECO:0000313" key="2">
    <source>
        <dbReference type="Proteomes" id="UP000188181"/>
    </source>
</evidence>
<evidence type="ECO:0000313" key="1">
    <source>
        <dbReference type="EMBL" id="AQQ71866.1"/>
    </source>
</evidence>
<dbReference type="AlphaFoldDB" id="A0A1R7T5W0"/>
<name>A0A1R7T5W0_9BACT</name>
<dbReference type="KEGG" id="pbas:SMSP2_02245"/>
<reference evidence="2" key="1">
    <citation type="submission" date="2017-02" db="EMBL/GenBank/DDBJ databases">
        <title>Comparative genomics and description of representatives of a novel lineage of planctomycetes thriving in anoxic sediments.</title>
        <authorList>
            <person name="Spring S."/>
            <person name="Bunk B."/>
            <person name="Sproer C."/>
        </authorList>
    </citation>
    <scope>NUCLEOTIDE SEQUENCE [LARGE SCALE GENOMIC DNA]</scope>
    <source>
        <strain evidence="2">SM-Chi-D1</strain>
    </source>
</reference>
<sequence length="252" mass="29159">MNNPLFITIVFVALVTLVGAFVRRRSRDKCLKSFVGFDVVIENVGGKQVWGRLRLENTGLELLYCSPHKDCDGHLETSYILYKQEYSNMQAVIRYHDQLDERGRNRRDKELARTYHPRLLRRLGRRIKNIFKTIRDSIIEVINVLLSQVKKTTPAGSMLTSQDKYVNQMKNELISSVATSYEPLLERHIGHKVVLELIKGDKLLEIEGILKDYTSEFVELLDVNYSISAEEAPRRADLVVLRKYGIIRHLAE</sequence>
<dbReference type="STRING" id="1851148.SMSP2_02245"/>
<dbReference type="OrthoDB" id="276558at2"/>
<protein>
    <submittedName>
        <fullName evidence="1">Uncharacterized protein</fullName>
    </submittedName>
</protein>
<dbReference type="Proteomes" id="UP000188181">
    <property type="component" value="Chromosome"/>
</dbReference>